<proteinExistence type="predicted"/>
<dbReference type="InterPro" id="IPR029052">
    <property type="entry name" value="Metallo-depent_PP-like"/>
</dbReference>
<feature type="signal peptide" evidence="4">
    <location>
        <begin position="1"/>
        <end position="28"/>
    </location>
</feature>
<dbReference type="HOGENOM" id="CLU_019508_3_1_11"/>
<feature type="transmembrane region" description="Helical" evidence="3">
    <location>
        <begin position="505"/>
        <end position="531"/>
    </location>
</feature>
<evidence type="ECO:0000256" key="1">
    <source>
        <dbReference type="ARBA" id="ARBA00022729"/>
    </source>
</evidence>
<sequence length="539" mass="59544">MASRRFRMMLTASITAASLGFSLTPAIADEAVTVATAPSVGFDSGVERDAPFTAVPHDVVLGVGATQSELIFNWITAQGLTGQVAQISLDDTFASPITVDAVSENVSIVNTEGDSRDRAEGEYVEYRDGAVNRATVDSLAENTTYSYRVGSEADGWSEVQTFNTGTYGDNWNFLFFGDTQLYNTHSNRAEEVQNWANNLERATIENPGTSFILSAGDQANHSSWDEHSAYISPETLRNYRLAVNNGNHDQYNYDAYNAMYPRPNQVDENYFFEYNNALFLSLDSNDYLDIDDDIAFLRDTVAAHGDDKDWIVLTYHHSTFSQAYHMDDARIKYQRERLTPVISELNVDLVLGGHDHIYTRSHLMNGFTPVDAGREAVVGETLNPKAGEVVYLATNSSSGSKFYDFYDFQLGQRYDTGLDFQETVDQKKIRTYTAVWNQDQVQDYTNVELTPEGLTVTTKDAVSGELVDQFTLSKQDRDEESEVPVEDDKDGDNATGSSNLGLAAILAPVLAIFGFVGGLFVGGGSLAEFFANLGVKMPF</sequence>
<keyword evidence="8" id="KW-1185">Reference proteome</keyword>
<keyword evidence="3" id="KW-1133">Transmembrane helix</keyword>
<dbReference type="Proteomes" id="UP000000582">
    <property type="component" value="Chromosome"/>
</dbReference>
<feature type="domain" description="Purple acid phosphatase N-terminal" evidence="6">
    <location>
        <begin position="56"/>
        <end position="164"/>
    </location>
</feature>
<dbReference type="GO" id="GO:0003993">
    <property type="term" value="F:acid phosphatase activity"/>
    <property type="evidence" value="ECO:0007669"/>
    <property type="project" value="InterPro"/>
</dbReference>
<dbReference type="PATRIC" id="fig|196627.13.peg.2849"/>
<evidence type="ECO:0000259" key="5">
    <source>
        <dbReference type="Pfam" id="PF00149"/>
    </source>
</evidence>
<dbReference type="GO" id="GO:0046872">
    <property type="term" value="F:metal ion binding"/>
    <property type="evidence" value="ECO:0007669"/>
    <property type="project" value="InterPro"/>
</dbReference>
<dbReference type="EMBL" id="BA000036">
    <property type="protein sequence ID" value="BAC00316.1"/>
    <property type="molecule type" value="Genomic_DNA"/>
</dbReference>
<dbReference type="SUPFAM" id="SSF56300">
    <property type="entry name" value="Metallo-dependent phosphatases"/>
    <property type="match status" value="1"/>
</dbReference>
<feature type="chain" id="PRO_5004311206" description="Phosphohydrolase" evidence="4">
    <location>
        <begin position="29"/>
        <end position="539"/>
    </location>
</feature>
<reference evidence="8" key="1">
    <citation type="journal article" date="2003" name="Appl. Microbiol. Biotechnol.">
        <title>The Corynebacterium glutamicum genome: features and impacts on biotechnological processes.</title>
        <authorList>
            <person name="Ikeda M."/>
            <person name="Nakagawa S."/>
        </authorList>
    </citation>
    <scope>NUCLEOTIDE SEQUENCE [LARGE SCALE GENOMIC DNA]</scope>
    <source>
        <strain evidence="8">ATCC 13032 / DSM 20300 / BCRC 11384 / JCM 1318 / LMG 3730 / NCIMB 10025</strain>
    </source>
</reference>
<feature type="region of interest" description="Disordered" evidence="2">
    <location>
        <begin position="473"/>
        <end position="494"/>
    </location>
</feature>
<gene>
    <name evidence="7" type="ordered locus">Cgl2922</name>
</gene>
<organism evidence="7 8">
    <name type="scientific">Corynebacterium glutamicum (strain ATCC 13032 / DSM 20300 / JCM 1318 / BCRC 11384 / CCUG 27702 / LMG 3730 / NBRC 12168 / NCIMB 10025 / NRRL B-2784 / 534)</name>
    <dbReference type="NCBI Taxonomy" id="196627"/>
    <lineage>
        <taxon>Bacteria</taxon>
        <taxon>Bacillati</taxon>
        <taxon>Actinomycetota</taxon>
        <taxon>Actinomycetes</taxon>
        <taxon>Mycobacteriales</taxon>
        <taxon>Corynebacteriaceae</taxon>
        <taxon>Corynebacterium</taxon>
    </lineage>
</organism>
<dbReference type="PANTHER" id="PTHR45867">
    <property type="entry name" value="PURPLE ACID PHOSPHATASE"/>
    <property type="match status" value="1"/>
</dbReference>
<dbReference type="RefSeq" id="WP_011015494.1">
    <property type="nucleotide sequence ID" value="NC_003450.3"/>
</dbReference>
<dbReference type="SUPFAM" id="SSF49363">
    <property type="entry name" value="Purple acid phosphatase, N-terminal domain"/>
    <property type="match status" value="1"/>
</dbReference>
<evidence type="ECO:0000313" key="8">
    <source>
        <dbReference type="Proteomes" id="UP000000582"/>
    </source>
</evidence>
<name>Q8NLL9_CORGL</name>
<protein>
    <recommendedName>
        <fullName evidence="9">Phosphohydrolase</fullName>
    </recommendedName>
</protein>
<dbReference type="InterPro" id="IPR004843">
    <property type="entry name" value="Calcineurin-like_PHP"/>
</dbReference>
<accession>Q6M1U3</accession>
<dbReference type="Gene3D" id="2.60.40.380">
    <property type="entry name" value="Purple acid phosphatase-like, N-terminal"/>
    <property type="match status" value="1"/>
</dbReference>
<dbReference type="Pfam" id="PF16656">
    <property type="entry name" value="Pur_ac_phosph_N"/>
    <property type="match status" value="1"/>
</dbReference>
<dbReference type="Gene3D" id="3.60.21.10">
    <property type="match status" value="1"/>
</dbReference>
<dbReference type="InterPro" id="IPR015914">
    <property type="entry name" value="PAPs_N"/>
</dbReference>
<evidence type="ECO:0008006" key="9">
    <source>
        <dbReference type="Google" id="ProtNLM"/>
    </source>
</evidence>
<dbReference type="InterPro" id="IPR008963">
    <property type="entry name" value="Purple_acid_Pase-like_N"/>
</dbReference>
<evidence type="ECO:0000256" key="4">
    <source>
        <dbReference type="SAM" id="SignalP"/>
    </source>
</evidence>
<evidence type="ECO:0000256" key="2">
    <source>
        <dbReference type="SAM" id="MobiDB-lite"/>
    </source>
</evidence>
<keyword evidence="3" id="KW-0812">Transmembrane</keyword>
<feature type="compositionally biased region" description="Acidic residues" evidence="2">
    <location>
        <begin position="478"/>
        <end position="490"/>
    </location>
</feature>
<dbReference type="Pfam" id="PF00149">
    <property type="entry name" value="Metallophos"/>
    <property type="match status" value="1"/>
</dbReference>
<dbReference type="STRING" id="196627.cg3232"/>
<accession>Q8NLL9</accession>
<evidence type="ECO:0000259" key="6">
    <source>
        <dbReference type="Pfam" id="PF16656"/>
    </source>
</evidence>
<keyword evidence="3" id="KW-0472">Membrane</keyword>
<dbReference type="KEGG" id="cgl:Cgl2922"/>
<keyword evidence="1 4" id="KW-0732">Signal</keyword>
<dbReference type="AlphaFoldDB" id="Q8NLL9"/>
<evidence type="ECO:0000256" key="3">
    <source>
        <dbReference type="SAM" id="Phobius"/>
    </source>
</evidence>
<feature type="domain" description="Calcineurin-like phosphoesterase" evidence="5">
    <location>
        <begin position="173"/>
        <end position="358"/>
    </location>
</feature>
<dbReference type="OrthoDB" id="9804511at2"/>
<dbReference type="GeneID" id="1020864"/>
<dbReference type="BioCyc" id="CORYNE:G18NG-12540-MONOMER"/>
<dbReference type="PANTHER" id="PTHR45867:SF3">
    <property type="entry name" value="ACID PHOSPHATASE TYPE 7"/>
    <property type="match status" value="1"/>
</dbReference>
<dbReference type="eggNOG" id="COG1409">
    <property type="taxonomic scope" value="Bacteria"/>
</dbReference>
<dbReference type="KEGG" id="cgb:cg3232"/>
<evidence type="ECO:0000313" key="7">
    <source>
        <dbReference type="EMBL" id="BAC00316.1"/>
    </source>
</evidence>